<protein>
    <submittedName>
        <fullName evidence="1">Uncharacterized protein</fullName>
    </submittedName>
</protein>
<dbReference type="EMBL" id="UINC01076942">
    <property type="protein sequence ID" value="SVC16582.1"/>
    <property type="molecule type" value="Genomic_DNA"/>
</dbReference>
<dbReference type="AlphaFoldDB" id="A0A382JZA6"/>
<proteinExistence type="predicted"/>
<evidence type="ECO:0000313" key="1">
    <source>
        <dbReference type="EMBL" id="SVC16582.1"/>
    </source>
</evidence>
<name>A0A382JZA6_9ZZZZ</name>
<organism evidence="1">
    <name type="scientific">marine metagenome</name>
    <dbReference type="NCBI Taxonomy" id="408172"/>
    <lineage>
        <taxon>unclassified sequences</taxon>
        <taxon>metagenomes</taxon>
        <taxon>ecological metagenomes</taxon>
    </lineage>
</organism>
<dbReference type="InterPro" id="IPR036291">
    <property type="entry name" value="NAD(P)-bd_dom_sf"/>
</dbReference>
<accession>A0A382JZA6</accession>
<dbReference type="SUPFAM" id="SSF51735">
    <property type="entry name" value="NAD(P)-binding Rossmann-fold domains"/>
    <property type="match status" value="1"/>
</dbReference>
<feature type="non-terminal residue" evidence="1">
    <location>
        <position position="31"/>
    </location>
</feature>
<reference evidence="1" key="1">
    <citation type="submission" date="2018-05" db="EMBL/GenBank/DDBJ databases">
        <authorList>
            <person name="Lanie J.A."/>
            <person name="Ng W.-L."/>
            <person name="Kazmierczak K.M."/>
            <person name="Andrzejewski T.M."/>
            <person name="Davidsen T.M."/>
            <person name="Wayne K.J."/>
            <person name="Tettelin H."/>
            <person name="Glass J.I."/>
            <person name="Rusch D."/>
            <person name="Podicherti R."/>
            <person name="Tsui H.-C.T."/>
            <person name="Winkler M.E."/>
        </authorList>
    </citation>
    <scope>NUCLEOTIDE SEQUENCE</scope>
</reference>
<gene>
    <name evidence="1" type="ORF">METZ01_LOCUS269436</name>
</gene>
<dbReference type="Gene3D" id="3.40.50.720">
    <property type="entry name" value="NAD(P)-binding Rossmann-like Domain"/>
    <property type="match status" value="1"/>
</dbReference>
<sequence>MKVDGKVAIVTGAGTGVGAATVKLLASKGCR</sequence>